<feature type="domain" description="Cytochrome b561 bacterial/Ni-hydrogenase" evidence="7">
    <location>
        <begin position="14"/>
        <end position="195"/>
    </location>
</feature>
<dbReference type="OrthoDB" id="196472at2"/>
<evidence type="ECO:0000256" key="6">
    <source>
        <dbReference type="SAM" id="Phobius"/>
    </source>
</evidence>
<comment type="subcellular location">
    <subcellularLocation>
        <location evidence="1">Cell membrane</location>
        <topology evidence="1">Multi-pass membrane protein</topology>
    </subcellularLocation>
</comment>
<evidence type="ECO:0000256" key="2">
    <source>
        <dbReference type="ARBA" id="ARBA00022475"/>
    </source>
</evidence>
<evidence type="ECO:0000313" key="8">
    <source>
        <dbReference type="EMBL" id="SDG43001.1"/>
    </source>
</evidence>
<dbReference type="GO" id="GO:0022904">
    <property type="term" value="P:respiratory electron transport chain"/>
    <property type="evidence" value="ECO:0007669"/>
    <property type="project" value="InterPro"/>
</dbReference>
<dbReference type="Pfam" id="PF01292">
    <property type="entry name" value="Ni_hydr_CYTB"/>
    <property type="match status" value="1"/>
</dbReference>
<comment type="caution">
    <text evidence="8">The sequence shown here is derived from an EMBL/GenBank/DDBJ whole genome shotgun (WGS) entry which is preliminary data.</text>
</comment>
<keyword evidence="3 6" id="KW-0812">Transmembrane</keyword>
<feature type="transmembrane region" description="Helical" evidence="6">
    <location>
        <begin position="42"/>
        <end position="63"/>
    </location>
</feature>
<dbReference type="Gene3D" id="1.20.950.20">
    <property type="entry name" value="Transmembrane di-heme cytochromes, Chain C"/>
    <property type="match status" value="1"/>
</dbReference>
<evidence type="ECO:0000256" key="5">
    <source>
        <dbReference type="ARBA" id="ARBA00023136"/>
    </source>
</evidence>
<protein>
    <submittedName>
        <fullName evidence="8">Cytochrome b</fullName>
    </submittedName>
</protein>
<keyword evidence="9" id="KW-1185">Reference proteome</keyword>
<dbReference type="InterPro" id="IPR016174">
    <property type="entry name" value="Di-haem_cyt_TM"/>
</dbReference>
<dbReference type="EMBL" id="FNBW01000017">
    <property type="protein sequence ID" value="SDG43001.1"/>
    <property type="molecule type" value="Genomic_DNA"/>
</dbReference>
<proteinExistence type="predicted"/>
<feature type="transmembrane region" description="Helical" evidence="6">
    <location>
        <begin position="161"/>
        <end position="179"/>
    </location>
</feature>
<accession>A0A8G2BNG6</accession>
<evidence type="ECO:0000256" key="1">
    <source>
        <dbReference type="ARBA" id="ARBA00004651"/>
    </source>
</evidence>
<keyword evidence="4 6" id="KW-1133">Transmembrane helix</keyword>
<keyword evidence="2" id="KW-1003">Cell membrane</keyword>
<dbReference type="PANTHER" id="PTHR30485">
    <property type="entry name" value="NI/FE-HYDROGENASE 1 B-TYPE CYTOCHROME SUBUNIT"/>
    <property type="match status" value="1"/>
</dbReference>
<dbReference type="InterPro" id="IPR051542">
    <property type="entry name" value="Hydrogenase_cytochrome"/>
</dbReference>
<organism evidence="8 9">
    <name type="scientific">Thalassobaculum litoreum DSM 18839</name>
    <dbReference type="NCBI Taxonomy" id="1123362"/>
    <lineage>
        <taxon>Bacteria</taxon>
        <taxon>Pseudomonadati</taxon>
        <taxon>Pseudomonadota</taxon>
        <taxon>Alphaproteobacteria</taxon>
        <taxon>Rhodospirillales</taxon>
        <taxon>Thalassobaculaceae</taxon>
        <taxon>Thalassobaculum</taxon>
    </lineage>
</organism>
<gene>
    <name evidence="8" type="ORF">SAMN05660686_04369</name>
</gene>
<dbReference type="Proteomes" id="UP000198615">
    <property type="component" value="Unassembled WGS sequence"/>
</dbReference>
<keyword evidence="5 6" id="KW-0472">Membrane</keyword>
<dbReference type="RefSeq" id="WP_093153800.1">
    <property type="nucleotide sequence ID" value="NZ_FNBW01000017.1"/>
</dbReference>
<evidence type="ECO:0000313" key="9">
    <source>
        <dbReference type="Proteomes" id="UP000198615"/>
    </source>
</evidence>
<dbReference type="GO" id="GO:0009055">
    <property type="term" value="F:electron transfer activity"/>
    <property type="evidence" value="ECO:0007669"/>
    <property type="project" value="InterPro"/>
</dbReference>
<feature type="transmembrane region" description="Helical" evidence="6">
    <location>
        <begin position="104"/>
        <end position="123"/>
    </location>
</feature>
<dbReference type="GO" id="GO:0005886">
    <property type="term" value="C:plasma membrane"/>
    <property type="evidence" value="ECO:0007669"/>
    <property type="project" value="UniProtKB-SubCell"/>
</dbReference>
<sequence length="203" mass="21955">MAVAEPIAASGPSWDPIVRITHWSVATAIVINGLIDEGGSTLHIWIGYGALAMLVLRLLWGFIGPAEARFSSFPFSLSAAIDHLTNVFSGHHKTHRSHNPAGSVMVYALWGMLTLTAATGVILETEPFPVEHRQQAMAQVDSHEDGEENELEEIVEETHEIAANLLLILAALHVAGVAVESRLSGRNLVRGMIRGQPTSRSQE</sequence>
<evidence type="ECO:0000256" key="4">
    <source>
        <dbReference type="ARBA" id="ARBA00022989"/>
    </source>
</evidence>
<dbReference type="GO" id="GO:0020037">
    <property type="term" value="F:heme binding"/>
    <property type="evidence" value="ECO:0007669"/>
    <property type="project" value="TreeGrafter"/>
</dbReference>
<reference evidence="8 9" key="1">
    <citation type="submission" date="2016-10" db="EMBL/GenBank/DDBJ databases">
        <authorList>
            <person name="Varghese N."/>
            <person name="Submissions S."/>
        </authorList>
    </citation>
    <scope>NUCLEOTIDE SEQUENCE [LARGE SCALE GENOMIC DNA]</scope>
    <source>
        <strain evidence="8 9">DSM 18839</strain>
    </source>
</reference>
<dbReference type="PANTHER" id="PTHR30485:SF2">
    <property type="entry name" value="BLL0597 PROTEIN"/>
    <property type="match status" value="1"/>
</dbReference>
<dbReference type="AlphaFoldDB" id="A0A8G2BNG6"/>
<name>A0A8G2BNG6_9PROT</name>
<evidence type="ECO:0000259" key="7">
    <source>
        <dbReference type="Pfam" id="PF01292"/>
    </source>
</evidence>
<dbReference type="SUPFAM" id="SSF81342">
    <property type="entry name" value="Transmembrane di-heme cytochromes"/>
    <property type="match status" value="1"/>
</dbReference>
<evidence type="ECO:0000256" key="3">
    <source>
        <dbReference type="ARBA" id="ARBA00022692"/>
    </source>
</evidence>
<dbReference type="InterPro" id="IPR011577">
    <property type="entry name" value="Cyt_b561_bac/Ni-Hgenase"/>
</dbReference>